<feature type="region of interest" description="Disordered" evidence="8">
    <location>
        <begin position="451"/>
        <end position="478"/>
    </location>
</feature>
<keyword evidence="12" id="KW-1185">Reference proteome</keyword>
<proteinExistence type="inferred from homology"/>
<name>A0A5C3R8A2_9AGAR</name>
<evidence type="ECO:0000256" key="8">
    <source>
        <dbReference type="SAM" id="MobiDB-lite"/>
    </source>
</evidence>
<dbReference type="InterPro" id="IPR045149">
    <property type="entry name" value="OS-9-like"/>
</dbReference>
<dbReference type="EMBL" id="ML178814">
    <property type="protein sequence ID" value="TFL07654.1"/>
    <property type="molecule type" value="Genomic_DNA"/>
</dbReference>
<feature type="compositionally biased region" description="Basic and acidic residues" evidence="8">
    <location>
        <begin position="451"/>
        <end position="465"/>
    </location>
</feature>
<evidence type="ECO:0000256" key="6">
    <source>
        <dbReference type="ARBA" id="ARBA00022824"/>
    </source>
</evidence>
<evidence type="ECO:0000256" key="5">
    <source>
        <dbReference type="ARBA" id="ARBA00022734"/>
    </source>
</evidence>
<dbReference type="GO" id="GO:0005788">
    <property type="term" value="C:endoplasmic reticulum lumen"/>
    <property type="evidence" value="ECO:0007669"/>
    <property type="project" value="TreeGrafter"/>
</dbReference>
<evidence type="ECO:0000313" key="12">
    <source>
        <dbReference type="Proteomes" id="UP000305067"/>
    </source>
</evidence>
<evidence type="ECO:0000313" key="11">
    <source>
        <dbReference type="EMBL" id="TFL07654.1"/>
    </source>
</evidence>
<dbReference type="STRING" id="1884261.A0A5C3R8A2"/>
<accession>A0A5C3R8A2</accession>
<evidence type="ECO:0000256" key="7">
    <source>
        <dbReference type="ARBA" id="ARBA00023157"/>
    </source>
</evidence>
<comment type="subcellular location">
    <subcellularLocation>
        <location evidence="1">Endoplasmic reticulum membrane</location>
        <topology evidence="1">Peripheral membrane protein</topology>
        <orientation evidence="1">Lumenal side</orientation>
    </subcellularLocation>
</comment>
<dbReference type="OrthoDB" id="448954at2759"/>
<evidence type="ECO:0000256" key="3">
    <source>
        <dbReference type="ARBA" id="ARBA00018727"/>
    </source>
</evidence>
<dbReference type="PANTHER" id="PTHR15414:SF0">
    <property type="entry name" value="ENDOPLASMIC RETICULUM LECTIN 1"/>
    <property type="match status" value="1"/>
</dbReference>
<gene>
    <name evidence="11" type="ORF">BDV98DRAFT_520743</name>
</gene>
<organism evidence="11 12">
    <name type="scientific">Pterulicium gracile</name>
    <dbReference type="NCBI Taxonomy" id="1884261"/>
    <lineage>
        <taxon>Eukaryota</taxon>
        <taxon>Fungi</taxon>
        <taxon>Dikarya</taxon>
        <taxon>Basidiomycota</taxon>
        <taxon>Agaricomycotina</taxon>
        <taxon>Agaricomycetes</taxon>
        <taxon>Agaricomycetidae</taxon>
        <taxon>Agaricales</taxon>
        <taxon>Pleurotineae</taxon>
        <taxon>Pterulaceae</taxon>
        <taxon>Pterulicium</taxon>
    </lineage>
</organism>
<evidence type="ECO:0000259" key="10">
    <source>
        <dbReference type="PROSITE" id="PS51914"/>
    </source>
</evidence>
<feature type="compositionally biased region" description="Polar residues" evidence="8">
    <location>
        <begin position="87"/>
        <end position="105"/>
    </location>
</feature>
<dbReference type="InterPro" id="IPR044865">
    <property type="entry name" value="MRH_dom"/>
</dbReference>
<dbReference type="Gene3D" id="2.70.130.10">
    <property type="entry name" value="Mannose-6-phosphate receptor binding domain"/>
    <property type="match status" value="1"/>
</dbReference>
<reference evidence="11 12" key="1">
    <citation type="journal article" date="2019" name="Nat. Ecol. Evol.">
        <title>Megaphylogeny resolves global patterns of mushroom evolution.</title>
        <authorList>
            <person name="Varga T."/>
            <person name="Krizsan K."/>
            <person name="Foldi C."/>
            <person name="Dima B."/>
            <person name="Sanchez-Garcia M."/>
            <person name="Sanchez-Ramirez S."/>
            <person name="Szollosi G.J."/>
            <person name="Szarkandi J.G."/>
            <person name="Papp V."/>
            <person name="Albert L."/>
            <person name="Andreopoulos W."/>
            <person name="Angelini C."/>
            <person name="Antonin V."/>
            <person name="Barry K.W."/>
            <person name="Bougher N.L."/>
            <person name="Buchanan P."/>
            <person name="Buyck B."/>
            <person name="Bense V."/>
            <person name="Catcheside P."/>
            <person name="Chovatia M."/>
            <person name="Cooper J."/>
            <person name="Damon W."/>
            <person name="Desjardin D."/>
            <person name="Finy P."/>
            <person name="Geml J."/>
            <person name="Haridas S."/>
            <person name="Hughes K."/>
            <person name="Justo A."/>
            <person name="Karasinski D."/>
            <person name="Kautmanova I."/>
            <person name="Kiss B."/>
            <person name="Kocsube S."/>
            <person name="Kotiranta H."/>
            <person name="LaButti K.M."/>
            <person name="Lechner B.E."/>
            <person name="Liimatainen K."/>
            <person name="Lipzen A."/>
            <person name="Lukacs Z."/>
            <person name="Mihaltcheva S."/>
            <person name="Morgado L.N."/>
            <person name="Niskanen T."/>
            <person name="Noordeloos M.E."/>
            <person name="Ohm R.A."/>
            <person name="Ortiz-Santana B."/>
            <person name="Ovrebo C."/>
            <person name="Racz N."/>
            <person name="Riley R."/>
            <person name="Savchenko A."/>
            <person name="Shiryaev A."/>
            <person name="Soop K."/>
            <person name="Spirin V."/>
            <person name="Szebenyi C."/>
            <person name="Tomsovsky M."/>
            <person name="Tulloss R.E."/>
            <person name="Uehling J."/>
            <person name="Grigoriev I.V."/>
            <person name="Vagvolgyi C."/>
            <person name="Papp T."/>
            <person name="Martin F.M."/>
            <person name="Miettinen O."/>
            <person name="Hibbett D.S."/>
            <person name="Nagy L.G."/>
        </authorList>
    </citation>
    <scope>NUCLEOTIDE SEQUENCE [LARGE SCALE GENOMIC DNA]</scope>
    <source>
        <strain evidence="11 12">CBS 309.79</strain>
    </source>
</reference>
<feature type="non-terminal residue" evidence="11">
    <location>
        <position position="478"/>
    </location>
</feature>
<dbReference type="InterPro" id="IPR009011">
    <property type="entry name" value="Man6P_isomerase_rcpt-bd_dom_sf"/>
</dbReference>
<keyword evidence="5" id="KW-0430">Lectin</keyword>
<keyword evidence="7" id="KW-1015">Disulfide bond</keyword>
<dbReference type="AlphaFoldDB" id="A0A5C3R8A2"/>
<dbReference type="Proteomes" id="UP000305067">
    <property type="component" value="Unassembled WGS sequence"/>
</dbReference>
<comment type="similarity">
    <text evidence="2">Belongs to the OS-9 family.</text>
</comment>
<keyword evidence="6" id="KW-0256">Endoplasmic reticulum</keyword>
<keyword evidence="4 9" id="KW-0732">Signal</keyword>
<dbReference type="GO" id="GO:0030246">
    <property type="term" value="F:carbohydrate binding"/>
    <property type="evidence" value="ECO:0007669"/>
    <property type="project" value="UniProtKB-KW"/>
</dbReference>
<evidence type="ECO:0000256" key="4">
    <source>
        <dbReference type="ARBA" id="ARBA00022729"/>
    </source>
</evidence>
<evidence type="ECO:0000256" key="2">
    <source>
        <dbReference type="ARBA" id="ARBA00009918"/>
    </source>
</evidence>
<evidence type="ECO:0000256" key="1">
    <source>
        <dbReference type="ARBA" id="ARBA00004367"/>
    </source>
</evidence>
<dbReference type="GO" id="GO:0030970">
    <property type="term" value="P:retrograde protein transport, ER to cytosol"/>
    <property type="evidence" value="ECO:0007669"/>
    <property type="project" value="TreeGrafter"/>
</dbReference>
<feature type="signal peptide" evidence="9">
    <location>
        <begin position="1"/>
        <end position="19"/>
    </location>
</feature>
<dbReference type="InterPro" id="IPR012913">
    <property type="entry name" value="OS9-like_dom"/>
</dbReference>
<sequence>MLTPTALSLSFLLLQSSLAARFSQALPDDLHAFPKYRVTFLNGLPLLNDTAQKWLADGLRGGELEFLDKPWTEDTTRPFTSIKGIDSGSTLDNASPASTEPQNRNHTLHHMKMGARDAYLCLIPQPPELAPPPTSEEPEAEPSLAHSWNLLQGLSGKCLYYKYDWFTYSYCHNHEIRQFRERPQSLINQISGAYQPEEDSDHNSYILGKAPSTPEPGADLTVAEQNAIAANVALAKGAGSRYLVQRWGDGTMCELIGRSREVEVQFHCSMTTGESILFVKEVRTCSYLVVINTPRLCGEPGFRSALDLHQETPIRCRQIVATIDPVKTLKLPLPDTEAAHPFAYVPQERVIAPPPKAAKDKSIAAMQQVLNTLLGGKGKSGELPKGLDLSGTKFLIEKMLDDGSVALEIADELPEDVVLDGYEDVEEGEETLDVSGNNLVEILRAAGYDVHDERTSTKKDAENAKGYKRAKSNQAEDE</sequence>
<feature type="chain" id="PRO_5022904971" description="Protein OS-9 homolog" evidence="9">
    <location>
        <begin position="20"/>
        <end position="478"/>
    </location>
</feature>
<dbReference type="GO" id="GO:0005789">
    <property type="term" value="C:endoplasmic reticulum membrane"/>
    <property type="evidence" value="ECO:0007669"/>
    <property type="project" value="UniProtKB-SubCell"/>
</dbReference>
<feature type="region of interest" description="Disordered" evidence="8">
    <location>
        <begin position="78"/>
        <end position="106"/>
    </location>
</feature>
<feature type="domain" description="MRH" evidence="10">
    <location>
        <begin position="156"/>
        <end position="299"/>
    </location>
</feature>
<protein>
    <recommendedName>
        <fullName evidence="3">Protein OS-9 homolog</fullName>
    </recommendedName>
</protein>
<dbReference type="GO" id="GO:0030968">
    <property type="term" value="P:endoplasmic reticulum unfolded protein response"/>
    <property type="evidence" value="ECO:0007669"/>
    <property type="project" value="InterPro"/>
</dbReference>
<evidence type="ECO:0000256" key="9">
    <source>
        <dbReference type="SAM" id="SignalP"/>
    </source>
</evidence>
<dbReference type="Pfam" id="PF07915">
    <property type="entry name" value="PRKCSH"/>
    <property type="match status" value="1"/>
</dbReference>
<dbReference type="PROSITE" id="PS51914">
    <property type="entry name" value="MRH"/>
    <property type="match status" value="1"/>
</dbReference>
<dbReference type="SUPFAM" id="SSF50911">
    <property type="entry name" value="Mannose 6-phosphate receptor domain"/>
    <property type="match status" value="1"/>
</dbReference>
<dbReference type="PANTHER" id="PTHR15414">
    <property type="entry name" value="OS-9-RELATED"/>
    <property type="match status" value="1"/>
</dbReference>